<dbReference type="AlphaFoldDB" id="A0A0W7X1M9"/>
<dbReference type="PANTHER" id="PTHR20883">
    <property type="entry name" value="PHYTANOYL-COA DIOXYGENASE DOMAIN CONTAINING 1"/>
    <property type="match status" value="1"/>
</dbReference>
<accession>A0A0W7X1M9</accession>
<reference evidence="1 2" key="1">
    <citation type="submission" date="2015-12" db="EMBL/GenBank/DDBJ databases">
        <title>Draft genome sequence of Streptomyces silvensis ATCC 53525, a producer of novel hormone antagonists.</title>
        <authorList>
            <person name="Johnston C.W."/>
            <person name="Li Y."/>
            <person name="Magarvey N.A."/>
        </authorList>
    </citation>
    <scope>NUCLEOTIDE SEQUENCE [LARGE SCALE GENOMIC DNA]</scope>
    <source>
        <strain evidence="1 2">ATCC 53525</strain>
    </source>
</reference>
<dbReference type="RefSeq" id="WP_058848987.1">
    <property type="nucleotide sequence ID" value="NZ_LOCL01000036.1"/>
</dbReference>
<dbReference type="InterPro" id="IPR010092">
    <property type="entry name" value="Chlorin_enz"/>
</dbReference>
<dbReference type="NCBIfam" id="TIGR01762">
    <property type="entry name" value="chlorin-enz"/>
    <property type="match status" value="1"/>
</dbReference>
<dbReference type="PANTHER" id="PTHR20883:SF48">
    <property type="entry name" value="ECTOINE DIOXYGENASE"/>
    <property type="match status" value="1"/>
</dbReference>
<organism evidence="1 2">
    <name type="scientific">Streptomyces silvensis</name>
    <dbReference type="NCBI Taxonomy" id="1765722"/>
    <lineage>
        <taxon>Bacteria</taxon>
        <taxon>Bacillati</taxon>
        <taxon>Actinomycetota</taxon>
        <taxon>Actinomycetes</taxon>
        <taxon>Kitasatosporales</taxon>
        <taxon>Streptomycetaceae</taxon>
        <taxon>Streptomyces</taxon>
    </lineage>
</organism>
<dbReference type="Proteomes" id="UP000054804">
    <property type="component" value="Unassembled WGS sequence"/>
</dbReference>
<evidence type="ECO:0000313" key="1">
    <source>
        <dbReference type="EMBL" id="KUF16718.1"/>
    </source>
</evidence>
<name>A0A0W7X1M9_9ACTN</name>
<dbReference type="Pfam" id="PF05721">
    <property type="entry name" value="PhyH"/>
    <property type="match status" value="1"/>
</dbReference>
<dbReference type="InterPro" id="IPR008775">
    <property type="entry name" value="Phytyl_CoA_dOase-like"/>
</dbReference>
<dbReference type="GO" id="GO:0016706">
    <property type="term" value="F:2-oxoglutarate-dependent dioxygenase activity"/>
    <property type="evidence" value="ECO:0007669"/>
    <property type="project" value="UniProtKB-ARBA"/>
</dbReference>
<dbReference type="GO" id="GO:0005506">
    <property type="term" value="F:iron ion binding"/>
    <property type="evidence" value="ECO:0007669"/>
    <property type="project" value="UniProtKB-ARBA"/>
</dbReference>
<dbReference type="SUPFAM" id="SSF51197">
    <property type="entry name" value="Clavaminate synthase-like"/>
    <property type="match status" value="1"/>
</dbReference>
<dbReference type="OrthoDB" id="9796766at2"/>
<proteinExistence type="predicted"/>
<sequence length="323" mass="36889">MGDQTSDFRLTPDELARFEEQGFIGPVKIYEPEEMEKRWNEIRRAIPDRSRAIYPEDSLGAVTNLSNYDRHLDIDLLSEHIMQRAIVERVSSILGPDLLCWRTEFFPKYQGDEGTDWHQAATFAHSSGSPQIQWPSENDAPAFGGTITAWTAFTHSTKENGCLQLMPGTHRVMNYDESLGMDYNPETINQREKGSVKRGFFGYDYRELQKDPDWRPDESKAFSLVMQPGECVIFWSTLMHGSLPHTGSKRDYRMGFATRYVPTQVKVYPGSQDVSEYGGTIPLDNYGAVLVSGRDEYGHNRLTDQNRRGHQFTPWNFAQPVAG</sequence>
<protein>
    <submittedName>
        <fullName evidence="1">Chemotaxis protein CheX</fullName>
    </submittedName>
</protein>
<dbReference type="Gene3D" id="2.60.120.620">
    <property type="entry name" value="q2cbj1_9rhob like domain"/>
    <property type="match status" value="1"/>
</dbReference>
<gene>
    <name evidence="1" type="ORF">AT728_22560</name>
</gene>
<keyword evidence="2" id="KW-1185">Reference proteome</keyword>
<evidence type="ECO:0000313" key="2">
    <source>
        <dbReference type="Proteomes" id="UP000054804"/>
    </source>
</evidence>
<dbReference type="STRING" id="1765722.AT728_22560"/>
<comment type="caution">
    <text evidence="1">The sequence shown here is derived from an EMBL/GenBank/DDBJ whole genome shotgun (WGS) entry which is preliminary data.</text>
</comment>
<dbReference type="EMBL" id="LOCL01000036">
    <property type="protein sequence ID" value="KUF16718.1"/>
    <property type="molecule type" value="Genomic_DNA"/>
</dbReference>